<dbReference type="Pfam" id="PF06983">
    <property type="entry name" value="3-dmu-9_3-mt"/>
    <property type="match status" value="1"/>
</dbReference>
<accession>A0A6M1U377</accession>
<gene>
    <name evidence="2" type="ORF">G5V65_13960</name>
</gene>
<dbReference type="PANTHER" id="PTHR33990">
    <property type="entry name" value="PROTEIN YJDN-RELATED"/>
    <property type="match status" value="1"/>
</dbReference>
<proteinExistence type="predicted"/>
<reference evidence="2 3" key="1">
    <citation type="submission" date="2020-02" db="EMBL/GenBank/DDBJ databases">
        <title>Rhodobacter translucens sp. nov., a novel bacterium isolated from activated sludge.</title>
        <authorList>
            <person name="Liu J."/>
        </authorList>
    </citation>
    <scope>NUCLEOTIDE SEQUENCE [LARGE SCALE GENOMIC DNA]</scope>
    <source>
        <strain evidence="2 3">HX-7-19</strain>
    </source>
</reference>
<evidence type="ECO:0000313" key="3">
    <source>
        <dbReference type="Proteomes" id="UP000474758"/>
    </source>
</evidence>
<dbReference type="AlphaFoldDB" id="A0A6M1U377"/>
<dbReference type="Proteomes" id="UP000474758">
    <property type="component" value="Unassembled WGS sequence"/>
</dbReference>
<dbReference type="CDD" id="cd06588">
    <property type="entry name" value="PhnB_like"/>
    <property type="match status" value="1"/>
</dbReference>
<comment type="caution">
    <text evidence="2">The sequence shown here is derived from an EMBL/GenBank/DDBJ whole genome shotgun (WGS) entry which is preliminary data.</text>
</comment>
<protein>
    <submittedName>
        <fullName evidence="2">VOC family protein</fullName>
    </submittedName>
</protein>
<feature type="domain" description="PhnB-like" evidence="1">
    <location>
        <begin position="5"/>
        <end position="113"/>
    </location>
</feature>
<evidence type="ECO:0000259" key="1">
    <source>
        <dbReference type="Pfam" id="PF06983"/>
    </source>
</evidence>
<dbReference type="PIRSF" id="PIRSF021700">
    <property type="entry name" value="3_dmu_93_MTrfase"/>
    <property type="match status" value="1"/>
</dbReference>
<dbReference type="EMBL" id="JAALFE010000013">
    <property type="protein sequence ID" value="NGQ92004.1"/>
    <property type="molecule type" value="Genomic_DNA"/>
</dbReference>
<dbReference type="InterPro" id="IPR009725">
    <property type="entry name" value="3_dmu_93_MTrfase"/>
</dbReference>
<dbReference type="Gene3D" id="3.10.180.10">
    <property type="entry name" value="2,3-Dihydroxybiphenyl 1,2-Dioxygenase, domain 1"/>
    <property type="match status" value="1"/>
</dbReference>
<sequence>MTGPAIQTCLWFDDQAQEAAETYVALLPGSKIIHSFPRRGGDGVFLLHVSLLGQRYSFLNGGPHHRLTPAASIEVHLDTQAEVDLLWNALLQGGEAMRCGWLTDRFGLSWQIIPRGLIRLMQAADDAAAARVTEAMMGMVKLDVAALEAAARG</sequence>
<keyword evidence="3" id="KW-1185">Reference proteome</keyword>
<dbReference type="InterPro" id="IPR029068">
    <property type="entry name" value="Glyas_Bleomycin-R_OHBP_Dase"/>
</dbReference>
<organism evidence="2 3">
    <name type="scientific">Paragemmobacter kunshanensis</name>
    <dbReference type="NCBI Taxonomy" id="2583234"/>
    <lineage>
        <taxon>Bacteria</taxon>
        <taxon>Pseudomonadati</taxon>
        <taxon>Pseudomonadota</taxon>
        <taxon>Alphaproteobacteria</taxon>
        <taxon>Rhodobacterales</taxon>
        <taxon>Paracoccaceae</taxon>
        <taxon>Paragemmobacter</taxon>
    </lineage>
</organism>
<dbReference type="SUPFAM" id="SSF54593">
    <property type="entry name" value="Glyoxalase/Bleomycin resistance protein/Dihydroxybiphenyl dioxygenase"/>
    <property type="match status" value="1"/>
</dbReference>
<dbReference type="RefSeq" id="WP_165051180.1">
    <property type="nucleotide sequence ID" value="NZ_JAALFE010000013.1"/>
</dbReference>
<dbReference type="InterPro" id="IPR028973">
    <property type="entry name" value="PhnB-like"/>
</dbReference>
<dbReference type="PANTHER" id="PTHR33990:SF2">
    <property type="entry name" value="PHNB-LIKE DOMAIN-CONTAINING PROTEIN"/>
    <property type="match status" value="1"/>
</dbReference>
<name>A0A6M1U377_9RHOB</name>
<evidence type="ECO:0000313" key="2">
    <source>
        <dbReference type="EMBL" id="NGQ92004.1"/>
    </source>
</evidence>